<reference evidence="1" key="1">
    <citation type="submission" date="2023-03" db="EMBL/GenBank/DDBJ databases">
        <title>Andean soil-derived lignocellulolytic bacterial consortium as a source of novel taxa and putative plastic-active enzymes.</title>
        <authorList>
            <person name="Diaz-Garcia L."/>
            <person name="Chuvochina M."/>
            <person name="Feuerriegel G."/>
            <person name="Bunk B."/>
            <person name="Sproer C."/>
            <person name="Streit W.R."/>
            <person name="Rodriguez L.M."/>
            <person name="Overmann J."/>
            <person name="Jimenez D.J."/>
        </authorList>
    </citation>
    <scope>NUCLEOTIDE SEQUENCE</scope>
    <source>
        <strain evidence="1">MAG 26</strain>
    </source>
</reference>
<dbReference type="InterPro" id="IPR047111">
    <property type="entry name" value="YbaP-like"/>
</dbReference>
<name>A0AAJ5X5Z2_9SPHN</name>
<accession>A0AAJ5X5Z2</accession>
<dbReference type="InterPro" id="IPR002816">
    <property type="entry name" value="TraB/PrgY/GumN_fam"/>
</dbReference>
<proteinExistence type="predicted"/>
<organism evidence="1 2">
    <name type="scientific">Candidatus Andeanibacterium colombiense</name>
    <dbReference type="NCBI Taxonomy" id="3121345"/>
    <lineage>
        <taxon>Bacteria</taxon>
        <taxon>Pseudomonadati</taxon>
        <taxon>Pseudomonadota</taxon>
        <taxon>Alphaproteobacteria</taxon>
        <taxon>Sphingomonadales</taxon>
        <taxon>Sphingomonadaceae</taxon>
        <taxon>Candidatus Andeanibacterium</taxon>
    </lineage>
</organism>
<dbReference type="PANTHER" id="PTHR40590">
    <property type="entry name" value="CYTOPLASMIC PROTEIN-RELATED"/>
    <property type="match status" value="1"/>
</dbReference>
<sequence>MAKPAPALWEATAADGSHAFIFGTVHALPDGYEWTTPALEQAFAGSTELLVEVDLAAQGDTIAGIFDRLAHSANLPPLTARLAGKDRAALEQALAAKGLDEADFRDTESWAAAIALSQAYEESSGNGVDLALLKASKGKRIVELEGAEPQLRMFDSLREKDQRELLAAVAREALEGDGKSDARLQSWLRGDVNALVKETHEGMLADPELRQALLVARNNAWAERIAREAAGGKTVFVAVGAAHTVGPDGLAALLEAKGFAVKRVQ</sequence>
<dbReference type="EMBL" id="CP119316">
    <property type="protein sequence ID" value="WEK47068.1"/>
    <property type="molecule type" value="Genomic_DNA"/>
</dbReference>
<dbReference type="PANTHER" id="PTHR40590:SF1">
    <property type="entry name" value="CYTOPLASMIC PROTEIN"/>
    <property type="match status" value="1"/>
</dbReference>
<dbReference type="Pfam" id="PF01963">
    <property type="entry name" value="TraB_PrgY_gumN"/>
    <property type="match status" value="1"/>
</dbReference>
<evidence type="ECO:0000313" key="1">
    <source>
        <dbReference type="EMBL" id="WEK47068.1"/>
    </source>
</evidence>
<protein>
    <submittedName>
        <fullName evidence="1">TraB/GumN family protein</fullName>
    </submittedName>
</protein>
<evidence type="ECO:0000313" key="2">
    <source>
        <dbReference type="Proteomes" id="UP001218362"/>
    </source>
</evidence>
<dbReference type="AlphaFoldDB" id="A0AAJ5X5Z2"/>
<dbReference type="Proteomes" id="UP001218362">
    <property type="component" value="Chromosome"/>
</dbReference>
<dbReference type="KEGG" id="acob:P0Y56_01930"/>
<gene>
    <name evidence="1" type="ORF">P0Y56_01930</name>
</gene>
<dbReference type="CDD" id="cd14789">
    <property type="entry name" value="Tiki"/>
    <property type="match status" value="1"/>
</dbReference>